<accession>A0AA39FFX3</accession>
<evidence type="ECO:0000313" key="7">
    <source>
        <dbReference type="Proteomes" id="UP001168972"/>
    </source>
</evidence>
<dbReference type="Gene3D" id="1.20.1370.10">
    <property type="entry name" value="Hemocyanin, N-terminal domain"/>
    <property type="match status" value="1"/>
</dbReference>
<dbReference type="InterPro" id="IPR014756">
    <property type="entry name" value="Ig_E-set"/>
</dbReference>
<feature type="domain" description="Hemocyanin middle" evidence="3">
    <location>
        <begin position="156"/>
        <end position="426"/>
    </location>
</feature>
<dbReference type="SUPFAM" id="SSF48050">
    <property type="entry name" value="Hemocyanin, N-terminal domain"/>
    <property type="match status" value="1"/>
</dbReference>
<dbReference type="Proteomes" id="UP001168972">
    <property type="component" value="Unassembled WGS sequence"/>
</dbReference>
<dbReference type="Gene3D" id="1.10.1280.10">
    <property type="entry name" value="Di-copper center containing domain from catechol oxidase"/>
    <property type="match status" value="1"/>
</dbReference>
<dbReference type="InterPro" id="IPR005204">
    <property type="entry name" value="Hemocyanin_N"/>
</dbReference>
<reference evidence="6" key="1">
    <citation type="journal article" date="2023" name="bioRxiv">
        <title>Scaffold-level genome assemblies of two parasitoid biocontrol wasps reveal the parthenogenesis mechanism and an associated novel virus.</title>
        <authorList>
            <person name="Inwood S."/>
            <person name="Skelly J."/>
            <person name="Guhlin J."/>
            <person name="Harrop T."/>
            <person name="Goldson S."/>
            <person name="Dearden P."/>
        </authorList>
    </citation>
    <scope>NUCLEOTIDE SEQUENCE</scope>
    <source>
        <strain evidence="6">Lincoln</strain>
        <tissue evidence="6">Whole body</tissue>
    </source>
</reference>
<sequence>MLKEFLVLAITAFCLAKATESHTADVDFLHKQKRVYELFMYIDQPKLYGSEFYEVGHTYDIESNIDFYNDKMIVKEFLYRFKLGMLRRGALFSVYYKEHREELRVLFRLLYSAKDFQTFYKTACFCRLYLNQGMFITALTTSVMYRPDCKHIILPPMYEVYPHLFFDNEYIQEAHHYKMTSGFKKTGSFEHFDTYFIDKNYTSSFMKYYVDKEYSLDYFTDDAGLNNYYYYIRNLFPFWITIKDLELPKHIRGELYYYVHQQLLARYYLERLSNGLGEIEDFDFYKNFGPGYFSTLVYSNGVAVPNRDRYTDVPVYKYKYVKEIENVEMRILAAIDSGYIVDYEGKQIGLYTPEGFNYLGNLIEGNYDSCNIRFYGAIDALYRDIFGFNYDCKHKHCVVPSALQTFSASLRDPAFYRLYKRIIGYFLRYKCHLPAYTASELEFSGVKIHDVKVDKLYTYMEPFDYFINNAVTVDSYKDGMTFNIKAKKFRLNYKPFTFNFNVMSDKVTKGMIRIFLGPSYDDYYFKEENYMYYSFYNFVELDNFVVDLKPGTNIIERHSTHSVFTAKDFPGGDYFYKKLLKAIEGNEPFTYTDKVYGFPDNLYLPRGKVGGMPFKLYVYISPVDESKFSYIDLPIFGKYFYDGKPFGFPLDRPMLPYMTELGNMFMKDIYIYYSKDYVEGGHYYPKDYPKDYHKDYVYGESVKKSDIKEKPYYFMDYDKKTIF</sequence>
<feature type="domain" description="Hemocyanin N-terminal" evidence="4">
    <location>
        <begin position="28"/>
        <end position="150"/>
    </location>
</feature>
<dbReference type="InterPro" id="IPR000896">
    <property type="entry name" value="Hemocyanin/hexamerin_mid_dom"/>
</dbReference>
<reference evidence="6" key="2">
    <citation type="submission" date="2023-03" db="EMBL/GenBank/DDBJ databases">
        <authorList>
            <person name="Inwood S.N."/>
            <person name="Skelly J.G."/>
            <person name="Guhlin J."/>
            <person name="Harrop T.W.R."/>
            <person name="Goldson S.G."/>
            <person name="Dearden P.K."/>
        </authorList>
    </citation>
    <scope>NUCLEOTIDE SEQUENCE</scope>
    <source>
        <strain evidence="6">Lincoln</strain>
        <tissue evidence="6">Whole body</tissue>
    </source>
</reference>
<keyword evidence="7" id="KW-1185">Reference proteome</keyword>
<dbReference type="GO" id="GO:0045735">
    <property type="term" value="F:nutrient reservoir activity"/>
    <property type="evidence" value="ECO:0007669"/>
    <property type="project" value="UniProtKB-KW"/>
</dbReference>
<dbReference type="InterPro" id="IPR036697">
    <property type="entry name" value="Hemocyanin_N_sf"/>
</dbReference>
<comment type="caution">
    <text evidence="6">The sequence shown here is derived from an EMBL/GenBank/DDBJ whole genome shotgun (WGS) entry which is preliminary data.</text>
</comment>
<dbReference type="InterPro" id="IPR005203">
    <property type="entry name" value="Hemocyanin_C"/>
</dbReference>
<protein>
    <submittedName>
        <fullName evidence="6">Uncharacterized protein</fullName>
    </submittedName>
</protein>
<feature type="chain" id="PRO_5041339112" evidence="2">
    <location>
        <begin position="17"/>
        <end position="723"/>
    </location>
</feature>
<dbReference type="Pfam" id="PF00372">
    <property type="entry name" value="Hemocyanin_M"/>
    <property type="match status" value="1"/>
</dbReference>
<dbReference type="InterPro" id="IPR037020">
    <property type="entry name" value="Hemocyanin_C_sf"/>
</dbReference>
<dbReference type="Pfam" id="PF03723">
    <property type="entry name" value="Hemocyanin_C"/>
    <property type="match status" value="1"/>
</dbReference>
<dbReference type="Pfam" id="PF03722">
    <property type="entry name" value="Hemocyanin_N"/>
    <property type="match status" value="1"/>
</dbReference>
<dbReference type="SUPFAM" id="SSF81296">
    <property type="entry name" value="E set domains"/>
    <property type="match status" value="1"/>
</dbReference>
<dbReference type="InterPro" id="IPR008922">
    <property type="entry name" value="Di-copper_centre_dom_sf"/>
</dbReference>
<proteinExistence type="predicted"/>
<name>A0AA39FFX3_MICHY</name>
<evidence type="ECO:0000256" key="1">
    <source>
        <dbReference type="ARBA" id="ARBA00022761"/>
    </source>
</evidence>
<dbReference type="InterPro" id="IPR013788">
    <property type="entry name" value="Hemocyanin/hexamerin"/>
</dbReference>
<dbReference type="PANTHER" id="PTHR11511">
    <property type="entry name" value="LARVAL STORAGE PROTEIN/PHENOLOXIDASE"/>
    <property type="match status" value="1"/>
</dbReference>
<evidence type="ECO:0000313" key="6">
    <source>
        <dbReference type="EMBL" id="KAK0168798.1"/>
    </source>
</evidence>
<dbReference type="PANTHER" id="PTHR11511:SF5">
    <property type="entry name" value="FAT-BODY PROTEIN 1-RELATED"/>
    <property type="match status" value="1"/>
</dbReference>
<dbReference type="AlphaFoldDB" id="A0AA39FFX3"/>
<evidence type="ECO:0000259" key="5">
    <source>
        <dbReference type="Pfam" id="PF03723"/>
    </source>
</evidence>
<evidence type="ECO:0000256" key="2">
    <source>
        <dbReference type="SAM" id="SignalP"/>
    </source>
</evidence>
<dbReference type="GO" id="GO:0005615">
    <property type="term" value="C:extracellular space"/>
    <property type="evidence" value="ECO:0007669"/>
    <property type="project" value="UniProtKB-ARBA"/>
</dbReference>
<dbReference type="Gene3D" id="2.60.40.1520">
    <property type="entry name" value="Hemocyanin, C-terminal domain"/>
    <property type="match status" value="1"/>
</dbReference>
<feature type="signal peptide" evidence="2">
    <location>
        <begin position="1"/>
        <end position="16"/>
    </location>
</feature>
<gene>
    <name evidence="6" type="ORF">PV327_002565</name>
</gene>
<dbReference type="SUPFAM" id="SSF48056">
    <property type="entry name" value="Di-copper centre-containing domain"/>
    <property type="match status" value="1"/>
</dbReference>
<keyword evidence="1" id="KW-0758">Storage protein</keyword>
<dbReference type="EMBL" id="JAQQBR010001831">
    <property type="protein sequence ID" value="KAK0168798.1"/>
    <property type="molecule type" value="Genomic_DNA"/>
</dbReference>
<feature type="domain" description="Hemocyanin C-terminal" evidence="5">
    <location>
        <begin position="436"/>
        <end position="673"/>
    </location>
</feature>
<dbReference type="PRINTS" id="PR00187">
    <property type="entry name" value="HAEMOCYANIN"/>
</dbReference>
<keyword evidence="2" id="KW-0732">Signal</keyword>
<organism evidence="6 7">
    <name type="scientific">Microctonus hyperodae</name>
    <name type="common">Parasitoid wasp</name>
    <dbReference type="NCBI Taxonomy" id="165561"/>
    <lineage>
        <taxon>Eukaryota</taxon>
        <taxon>Metazoa</taxon>
        <taxon>Ecdysozoa</taxon>
        <taxon>Arthropoda</taxon>
        <taxon>Hexapoda</taxon>
        <taxon>Insecta</taxon>
        <taxon>Pterygota</taxon>
        <taxon>Neoptera</taxon>
        <taxon>Endopterygota</taxon>
        <taxon>Hymenoptera</taxon>
        <taxon>Apocrita</taxon>
        <taxon>Ichneumonoidea</taxon>
        <taxon>Braconidae</taxon>
        <taxon>Euphorinae</taxon>
        <taxon>Microctonus</taxon>
    </lineage>
</organism>
<evidence type="ECO:0000259" key="3">
    <source>
        <dbReference type="Pfam" id="PF00372"/>
    </source>
</evidence>
<evidence type="ECO:0000259" key="4">
    <source>
        <dbReference type="Pfam" id="PF03722"/>
    </source>
</evidence>